<dbReference type="GO" id="GO:0030246">
    <property type="term" value="F:carbohydrate binding"/>
    <property type="evidence" value="ECO:0007669"/>
    <property type="project" value="InterPro"/>
</dbReference>
<dbReference type="Gene3D" id="2.70.98.30">
    <property type="entry name" value="Golgi alpha-mannosidase II, domain 4"/>
    <property type="match status" value="1"/>
</dbReference>
<feature type="non-terminal residue" evidence="1">
    <location>
        <position position="1"/>
    </location>
</feature>
<name>A0A2G0E695_ENTFC</name>
<proteinExistence type="predicted"/>
<accession>A0A2G0E695</accession>
<dbReference type="InterPro" id="IPR011013">
    <property type="entry name" value="Gal_mutarotase_sf_dom"/>
</dbReference>
<evidence type="ECO:0000313" key="1">
    <source>
        <dbReference type="EMBL" id="PHL20000.1"/>
    </source>
</evidence>
<dbReference type="Proteomes" id="UP000224303">
    <property type="component" value="Unassembled WGS sequence"/>
</dbReference>
<feature type="non-terminal residue" evidence="1">
    <location>
        <position position="150"/>
    </location>
</feature>
<dbReference type="EMBL" id="PCGC01000499">
    <property type="protein sequence ID" value="PHL20000.1"/>
    <property type="molecule type" value="Genomic_DNA"/>
</dbReference>
<dbReference type="GO" id="GO:0003824">
    <property type="term" value="F:catalytic activity"/>
    <property type="evidence" value="ECO:0007669"/>
    <property type="project" value="InterPro"/>
</dbReference>
<dbReference type="AlphaFoldDB" id="A0A2G0E695"/>
<organism evidence="1 2">
    <name type="scientific">Enterococcus faecium</name>
    <name type="common">Streptococcus faecium</name>
    <dbReference type="NCBI Taxonomy" id="1352"/>
    <lineage>
        <taxon>Bacteria</taxon>
        <taxon>Bacillati</taxon>
        <taxon>Bacillota</taxon>
        <taxon>Bacilli</taxon>
        <taxon>Lactobacillales</taxon>
        <taxon>Enterococcaceae</taxon>
        <taxon>Enterococcus</taxon>
    </lineage>
</organism>
<gene>
    <name evidence="1" type="ORF">CQR37_17035</name>
</gene>
<comment type="caution">
    <text evidence="1">The sequence shown here is derived from an EMBL/GenBank/DDBJ whole genome shotgun (WGS) entry which is preliminary data.</text>
</comment>
<evidence type="ECO:0000313" key="2">
    <source>
        <dbReference type="Proteomes" id="UP000224303"/>
    </source>
</evidence>
<sequence length="150" mass="17127">YYELEIKINVNVPALGYTVVEFEKNNEKLETAIEIDKTEISNNKYKLSFKDGQLNLIVGDRQYLDFVHLIDSANDGDTYDYSPLEGDTELSLKLETAKVYKDSLQETLVVYGKAQLPKNLKDRLSEKPEMEEISYEISFSLGESQIVEGT</sequence>
<reference evidence="1 2" key="1">
    <citation type="submission" date="2017-10" db="EMBL/GenBank/DDBJ databases">
        <title>Draft genomes of the Enterococcus faecium isolated from human feces before and after Helicobacter pylori eradication therapy.</title>
        <authorList>
            <person name="Prianichniikov N.A."/>
            <person name="Glushchenko O.E."/>
            <person name="Malakhova M.V."/>
        </authorList>
    </citation>
    <scope>NUCLEOTIDE SEQUENCE [LARGE SCALE GENOMIC DNA]</scope>
    <source>
        <strain evidence="1 2">Hp_5-7</strain>
    </source>
</reference>
<dbReference type="GO" id="GO:0005975">
    <property type="term" value="P:carbohydrate metabolic process"/>
    <property type="evidence" value="ECO:0007669"/>
    <property type="project" value="InterPro"/>
</dbReference>
<dbReference type="SUPFAM" id="SSF74650">
    <property type="entry name" value="Galactose mutarotase-like"/>
    <property type="match status" value="1"/>
</dbReference>
<protein>
    <submittedName>
        <fullName evidence="1">Alpha-mannosidase</fullName>
    </submittedName>
</protein>